<reference evidence="2 3" key="1">
    <citation type="submission" date="2023-08" db="EMBL/GenBank/DDBJ databases">
        <title>Black Yeasts Isolated from many extreme environments.</title>
        <authorList>
            <person name="Coleine C."/>
            <person name="Stajich J.E."/>
            <person name="Selbmann L."/>
        </authorList>
    </citation>
    <scope>NUCLEOTIDE SEQUENCE [LARGE SCALE GENOMIC DNA]</scope>
    <source>
        <strain evidence="2 3">CCFEE 6328</strain>
    </source>
</reference>
<comment type="caution">
    <text evidence="2">The sequence shown here is derived from an EMBL/GenBank/DDBJ whole genome shotgun (WGS) entry which is preliminary data.</text>
</comment>
<gene>
    <name evidence="2" type="ORF">LTR69_001318</name>
</gene>
<evidence type="ECO:0000256" key="1">
    <source>
        <dbReference type="ARBA" id="ARBA00007865"/>
    </source>
</evidence>
<evidence type="ECO:0000313" key="2">
    <source>
        <dbReference type="EMBL" id="KAK5067331.1"/>
    </source>
</evidence>
<evidence type="ECO:0008006" key="4">
    <source>
        <dbReference type="Google" id="ProtNLM"/>
    </source>
</evidence>
<protein>
    <recommendedName>
        <fullName evidence="4">Cyclase</fullName>
    </recommendedName>
</protein>
<dbReference type="Pfam" id="PF04199">
    <property type="entry name" value="Cyclase"/>
    <property type="match status" value="1"/>
</dbReference>
<keyword evidence="3" id="KW-1185">Reference proteome</keyword>
<organism evidence="2 3">
    <name type="scientific">Exophiala sideris</name>
    <dbReference type="NCBI Taxonomy" id="1016849"/>
    <lineage>
        <taxon>Eukaryota</taxon>
        <taxon>Fungi</taxon>
        <taxon>Dikarya</taxon>
        <taxon>Ascomycota</taxon>
        <taxon>Pezizomycotina</taxon>
        <taxon>Eurotiomycetes</taxon>
        <taxon>Chaetothyriomycetidae</taxon>
        <taxon>Chaetothyriales</taxon>
        <taxon>Herpotrichiellaceae</taxon>
        <taxon>Exophiala</taxon>
    </lineage>
</organism>
<dbReference type="InterPro" id="IPR037175">
    <property type="entry name" value="KFase_sf"/>
</dbReference>
<dbReference type="PANTHER" id="PTHR34861:SF10">
    <property type="entry name" value="CYCLASE"/>
    <property type="match status" value="1"/>
</dbReference>
<dbReference type="Proteomes" id="UP001345691">
    <property type="component" value="Unassembled WGS sequence"/>
</dbReference>
<sequence>MALMTDCLTNASDAVIAAVQAGQACSSPLNSLSQAGRRLTQIKDSLLGKTATTIPFDPESTSFPTRKNLPKIVGAPDDAAWVWGKDDYVGRLNLLTPTRVKSAASEIRTGEMARLDLPTDVPSQPAFGRQKFDHKIVELVEGVCFDDIYHMNTQSGTQWDGFRHFAHVPTKTFYNNTHSSDVMGAQANHKCSIHHWSTHGFTGRAVLLDFRSYADAMGIKYDTATSHAISYDDLVACGKWQGLDIRPATLGGDIKIGDILLIRSGWTEDYYKRTPEERERLGLRGHGTHSGEQQWAGIKQEESMKDWLHDCYFSAVGGDAPSFERWPTPESYYLHEYILALWGMPLGEMLDLEKVSELAKKHKRYTFFFTSSPANCPGGVGSHVNGTAIF</sequence>
<name>A0ABR0JMY2_9EURO</name>
<dbReference type="PANTHER" id="PTHR34861">
    <property type="match status" value="1"/>
</dbReference>
<dbReference type="SUPFAM" id="SSF102198">
    <property type="entry name" value="Putative cyclase"/>
    <property type="match status" value="1"/>
</dbReference>
<dbReference type="InterPro" id="IPR007325">
    <property type="entry name" value="KFase/CYL"/>
</dbReference>
<proteinExistence type="inferred from homology"/>
<comment type="similarity">
    <text evidence="1">Belongs to the Cyclase 1 superfamily.</text>
</comment>
<dbReference type="Gene3D" id="3.50.30.50">
    <property type="entry name" value="Putative cyclase"/>
    <property type="match status" value="1"/>
</dbReference>
<evidence type="ECO:0000313" key="3">
    <source>
        <dbReference type="Proteomes" id="UP001345691"/>
    </source>
</evidence>
<accession>A0ABR0JMY2</accession>
<dbReference type="EMBL" id="JAVRRF010000002">
    <property type="protein sequence ID" value="KAK5067331.1"/>
    <property type="molecule type" value="Genomic_DNA"/>
</dbReference>